<feature type="transmembrane region" description="Helical" evidence="1">
    <location>
        <begin position="132"/>
        <end position="157"/>
    </location>
</feature>
<name>A0ABT7VKE1_9LACO</name>
<evidence type="ECO:0000313" key="3">
    <source>
        <dbReference type="Proteomes" id="UP001529423"/>
    </source>
</evidence>
<keyword evidence="1" id="KW-0472">Membrane</keyword>
<dbReference type="Gene3D" id="1.10.1760.20">
    <property type="match status" value="1"/>
</dbReference>
<evidence type="ECO:0000256" key="1">
    <source>
        <dbReference type="SAM" id="Phobius"/>
    </source>
</evidence>
<protein>
    <submittedName>
        <fullName evidence="2">ECF transporter S component</fullName>
    </submittedName>
</protein>
<keyword evidence="3" id="KW-1185">Reference proteome</keyword>
<feature type="transmembrane region" description="Helical" evidence="1">
    <location>
        <begin position="12"/>
        <end position="31"/>
    </location>
</feature>
<organism evidence="2 3">
    <name type="scientific">Limosilactobacillus panis</name>
    <dbReference type="NCBI Taxonomy" id="47493"/>
    <lineage>
        <taxon>Bacteria</taxon>
        <taxon>Bacillati</taxon>
        <taxon>Bacillota</taxon>
        <taxon>Bacilli</taxon>
        <taxon>Lactobacillales</taxon>
        <taxon>Lactobacillaceae</taxon>
        <taxon>Limosilactobacillus</taxon>
    </lineage>
</organism>
<evidence type="ECO:0000313" key="2">
    <source>
        <dbReference type="EMBL" id="MDM8333190.1"/>
    </source>
</evidence>
<dbReference type="InterPro" id="IPR024529">
    <property type="entry name" value="ECF_trnsprt_substrate-spec"/>
</dbReference>
<proteinExistence type="predicted"/>
<comment type="caution">
    <text evidence="2">The sequence shown here is derived from an EMBL/GenBank/DDBJ whole genome shotgun (WGS) entry which is preliminary data.</text>
</comment>
<keyword evidence="1" id="KW-0812">Transmembrane</keyword>
<dbReference type="RefSeq" id="WP_289558823.1">
    <property type="nucleotide sequence ID" value="NZ_JAUDEO010000004.1"/>
</dbReference>
<reference evidence="2 3" key="3">
    <citation type="submission" date="2023-06" db="EMBL/GenBank/DDBJ databases">
        <authorList>
            <person name="Zeman M."/>
            <person name="Kubasova T."/>
            <person name="Jahodarova E."/>
            <person name="Nykrynova M."/>
            <person name="Rychlik I."/>
        </authorList>
    </citation>
    <scope>NUCLEOTIDE SEQUENCE [LARGE SCALE GENOMIC DNA]</scope>
    <source>
        <strain evidence="2 3">105_WCHN</strain>
    </source>
</reference>
<accession>A0ABT7VKE1</accession>
<feature type="transmembrane region" description="Helical" evidence="1">
    <location>
        <begin position="101"/>
        <end position="126"/>
    </location>
</feature>
<reference evidence="3" key="2">
    <citation type="submission" date="2023-06" db="EMBL/GenBank/DDBJ databases">
        <title>Identification and characterization of horizontal gene transfer across gut microbiota members of farm animals based on homology search.</title>
        <authorList>
            <person name="Zeman M."/>
            <person name="Kubasova T."/>
            <person name="Jahodarova E."/>
            <person name="Nykrynova M."/>
            <person name="Rychlik I."/>
        </authorList>
    </citation>
    <scope>NUCLEOTIDE SEQUENCE [LARGE SCALE GENOMIC DNA]</scope>
    <source>
        <strain evidence="3">105_WCHN</strain>
    </source>
</reference>
<dbReference type="Proteomes" id="UP001529423">
    <property type="component" value="Unassembled WGS sequence"/>
</dbReference>
<gene>
    <name evidence="2" type="ORF">QUW46_01130</name>
</gene>
<dbReference type="Pfam" id="PF12822">
    <property type="entry name" value="ECF_trnsprt"/>
    <property type="match status" value="1"/>
</dbReference>
<feature type="transmembrane region" description="Helical" evidence="1">
    <location>
        <begin position="70"/>
        <end position="89"/>
    </location>
</feature>
<feature type="transmembrane region" description="Helical" evidence="1">
    <location>
        <begin position="43"/>
        <end position="64"/>
    </location>
</feature>
<reference evidence="2 3" key="1">
    <citation type="submission" date="2023-06" db="EMBL/GenBank/DDBJ databases">
        <title>Identification and characterization of horizontal gene transfer across gut microbiota members of farm animals based on homology search.</title>
        <authorList>
            <person name="Schwarzerova J."/>
            <person name="Nykrynova M."/>
            <person name="Jureckova K."/>
            <person name="Cejkova D."/>
            <person name="Rychlik I."/>
        </authorList>
    </citation>
    <scope>NUCLEOTIDE SEQUENCE [LARGE SCALE GENOMIC DNA]</scope>
    <source>
        <strain evidence="2 3">105_WCHN</strain>
    </source>
</reference>
<sequence>MTNEHAQIKRMTLMSMLTAIGVVFRVIRVLIPNVQPVTDMIMIVTLIMGIGFGISLAMMIMIVSNLVLGFGIWTIPQILAYAVCVLTVAGLAKVLPIRKHLLLQVILAGFLGFEYGFFISIGMSIYGGLAAFVVYWLNGLLFDGYHALGNVAFYFILYKPLAKMLRTYFNLA</sequence>
<keyword evidence="1" id="KW-1133">Transmembrane helix</keyword>
<dbReference type="EMBL" id="JAUDEO010000004">
    <property type="protein sequence ID" value="MDM8333190.1"/>
    <property type="molecule type" value="Genomic_DNA"/>
</dbReference>